<keyword evidence="2" id="KW-0479">Metal-binding</keyword>
<dbReference type="GO" id="GO:0005737">
    <property type="term" value="C:cytoplasm"/>
    <property type="evidence" value="ECO:0007669"/>
    <property type="project" value="UniProtKB-ARBA"/>
</dbReference>
<dbReference type="EMBL" id="CAUJNA010002124">
    <property type="protein sequence ID" value="CAJ1390695.1"/>
    <property type="molecule type" value="Genomic_DNA"/>
</dbReference>
<evidence type="ECO:0000313" key="4">
    <source>
        <dbReference type="EMBL" id="CAJ1390695.1"/>
    </source>
</evidence>
<dbReference type="Pfam" id="PF13639">
    <property type="entry name" value="zf-RING_2"/>
    <property type="match status" value="1"/>
</dbReference>
<dbReference type="InterPro" id="IPR001841">
    <property type="entry name" value="Znf_RING"/>
</dbReference>
<comment type="caution">
    <text evidence="4">The sequence shown here is derived from an EMBL/GenBank/DDBJ whole genome shotgun (WGS) entry which is preliminary data.</text>
</comment>
<evidence type="ECO:0000256" key="2">
    <source>
        <dbReference type="PROSITE-ProRule" id="PRU00175"/>
    </source>
</evidence>
<dbReference type="SMART" id="SM00184">
    <property type="entry name" value="RING"/>
    <property type="match status" value="1"/>
</dbReference>
<dbReference type="PANTHER" id="PTHR47936:SF1">
    <property type="entry name" value="PENTATRICOPEPTIDE REPEAT-CONTAINING PROTEIN GUN1, CHLOROPLASTIC"/>
    <property type="match status" value="1"/>
</dbReference>
<dbReference type="SUPFAM" id="SSF57850">
    <property type="entry name" value="RING/U-box"/>
    <property type="match status" value="1"/>
</dbReference>
<organism evidence="4 5">
    <name type="scientific">Effrenium voratum</name>
    <dbReference type="NCBI Taxonomy" id="2562239"/>
    <lineage>
        <taxon>Eukaryota</taxon>
        <taxon>Sar</taxon>
        <taxon>Alveolata</taxon>
        <taxon>Dinophyceae</taxon>
        <taxon>Suessiales</taxon>
        <taxon>Symbiodiniaceae</taxon>
        <taxon>Effrenium</taxon>
    </lineage>
</organism>
<protein>
    <recommendedName>
        <fullName evidence="3">RING-type domain-containing protein</fullName>
    </recommendedName>
</protein>
<reference evidence="4" key="1">
    <citation type="submission" date="2023-08" db="EMBL/GenBank/DDBJ databases">
        <authorList>
            <person name="Chen Y."/>
            <person name="Shah S."/>
            <person name="Dougan E. K."/>
            <person name="Thang M."/>
            <person name="Chan C."/>
        </authorList>
    </citation>
    <scope>NUCLEOTIDE SEQUENCE</scope>
</reference>
<accession>A0AA36N4W5</accession>
<dbReference type="CDD" id="cd16448">
    <property type="entry name" value="RING-H2"/>
    <property type="match status" value="1"/>
</dbReference>
<feature type="domain" description="RING-type" evidence="3">
    <location>
        <begin position="669"/>
        <end position="710"/>
    </location>
</feature>
<keyword evidence="2" id="KW-0862">Zinc</keyword>
<dbReference type="Proteomes" id="UP001178507">
    <property type="component" value="Unassembled WGS sequence"/>
</dbReference>
<dbReference type="Gene3D" id="3.30.40.10">
    <property type="entry name" value="Zinc/RING finger domain, C3HC4 (zinc finger)"/>
    <property type="match status" value="1"/>
</dbReference>
<name>A0AA36N4W5_9DINO</name>
<dbReference type="PROSITE" id="PS50089">
    <property type="entry name" value="ZF_RING_2"/>
    <property type="match status" value="1"/>
</dbReference>
<dbReference type="PANTHER" id="PTHR47936">
    <property type="entry name" value="PPR_LONG DOMAIN-CONTAINING PROTEIN"/>
    <property type="match status" value="1"/>
</dbReference>
<evidence type="ECO:0000313" key="5">
    <source>
        <dbReference type="Proteomes" id="UP001178507"/>
    </source>
</evidence>
<proteinExistence type="predicted"/>
<keyword evidence="2" id="KW-0863">Zinc-finger</keyword>
<dbReference type="Gene3D" id="1.25.40.10">
    <property type="entry name" value="Tetratricopeptide repeat domain"/>
    <property type="match status" value="2"/>
</dbReference>
<dbReference type="InterPro" id="IPR011990">
    <property type="entry name" value="TPR-like_helical_dom_sf"/>
</dbReference>
<keyword evidence="5" id="KW-1185">Reference proteome</keyword>
<dbReference type="AlphaFoldDB" id="A0AA36N4W5"/>
<sequence>MISKAVGRSPDTISFDSAISGCEKSRRWQVALQLMRGVPQVSCAQCEVTFNAAMSACEKMCAWRGGLQLFSELLCNNLQVDTIGFSVTISSLQRLGRWQPASKLLRDMPVWRIHRNTVGANAAIAACRGPDWPFTLDLLSWMPEAGMQPDRITMNSQISCSARGIQWISALHLFAHLGELGMRFNEVTLGAAAAALEDPGLWRMGAQLLTALTEGFRVEATTCFDASLRSCWKGGRPDLVLMLFDAMPRLRLPRDEVGFRTAVEASKEVASWRRSMGHLRLGAGWLQPLQLLAQMENEELCKDAQYLEAIAVVLIEHTEPVPQIQTFPAKLKRAVHPVRLFNAAPSSVGSPAKVMLMNRYGRLSMQWLGVDAIAWVPDMCPGHASTAEFGAGGASSARVTGAGAEAGVIGAADATPVGGHSQEHMLNAVLSLLSRDITPEDYELLLRLDEAIPKKPATAEETHEALFAQTPEDLARMAMASPMSYGMATFQGAHGPAGQLDGVWLNADCPWEEYTVSGQRVCRTNSLGTREFSIQWDPARLAWQWGRYGRLSMQWLGVDSIAWVPTMSCEQGRVWRWRRVQRPRERSRSRSRRHWSSRCYPSRRSFNPTLPCGLTHREVLSLLSRDITPEDYELLLRLDEAIPKKPATAEETHEALEGVPLAEFMGRECTICLARFAEVDTVAALPCKHKFHEECIRTWLSNYRRTCPLCCTELESTA</sequence>
<dbReference type="InterPro" id="IPR013083">
    <property type="entry name" value="Znf_RING/FYVE/PHD"/>
</dbReference>
<evidence type="ECO:0000256" key="1">
    <source>
        <dbReference type="ARBA" id="ARBA00022737"/>
    </source>
</evidence>
<evidence type="ECO:0000259" key="3">
    <source>
        <dbReference type="PROSITE" id="PS50089"/>
    </source>
</evidence>
<dbReference type="GO" id="GO:0008270">
    <property type="term" value="F:zinc ion binding"/>
    <property type="evidence" value="ECO:0007669"/>
    <property type="project" value="UniProtKB-KW"/>
</dbReference>
<gene>
    <name evidence="4" type="ORF">EVOR1521_LOCUS16044</name>
</gene>
<keyword evidence="1" id="KW-0677">Repeat</keyword>